<keyword evidence="3" id="KW-1185">Reference proteome</keyword>
<accession>A0ABY1NFX2</accession>
<reference evidence="2 3" key="1">
    <citation type="submission" date="2017-05" db="EMBL/GenBank/DDBJ databases">
        <authorList>
            <person name="Varghese N."/>
            <person name="Submissions S."/>
        </authorList>
    </citation>
    <scope>NUCLEOTIDE SEQUENCE [LARGE SCALE GENOMIC DNA]</scope>
    <source>
        <strain evidence="2 3">DSM 15522</strain>
    </source>
</reference>
<keyword evidence="1" id="KW-0812">Transmembrane</keyword>
<evidence type="ECO:0000313" key="3">
    <source>
        <dbReference type="Proteomes" id="UP001157911"/>
    </source>
</evidence>
<gene>
    <name evidence="2" type="ORF">SAMN06265339_0565</name>
</gene>
<sequence length="83" mass="9591">MEKIVFVIVMTFILNLPFGWLREGVEKFSKQWFLYVHIPIPFIIAMRIGLGIPWKFAPVLIAVAVLGQFVGGRLRRQMFIVEG</sequence>
<protein>
    <submittedName>
        <fullName evidence="2">Uncharacterized protein</fullName>
    </submittedName>
</protein>
<proteinExistence type="predicted"/>
<dbReference type="EMBL" id="FXUB01000001">
    <property type="protein sequence ID" value="SMP08121.1"/>
    <property type="molecule type" value="Genomic_DNA"/>
</dbReference>
<feature type="transmembrane region" description="Helical" evidence="1">
    <location>
        <begin position="32"/>
        <end position="50"/>
    </location>
</feature>
<name>A0ABY1NFX2_9BACT</name>
<keyword evidence="1" id="KW-1133">Transmembrane helix</keyword>
<organism evidence="2 3">
    <name type="scientific">Desulfurobacterium pacificum</name>
    <dbReference type="NCBI Taxonomy" id="240166"/>
    <lineage>
        <taxon>Bacteria</taxon>
        <taxon>Pseudomonadati</taxon>
        <taxon>Aquificota</taxon>
        <taxon>Aquificia</taxon>
        <taxon>Desulfurobacteriales</taxon>
        <taxon>Desulfurobacteriaceae</taxon>
        <taxon>Desulfurobacterium</taxon>
    </lineage>
</organism>
<comment type="caution">
    <text evidence="2">The sequence shown here is derived from an EMBL/GenBank/DDBJ whole genome shotgun (WGS) entry which is preliminary data.</text>
</comment>
<keyword evidence="1" id="KW-0472">Membrane</keyword>
<dbReference type="PANTHER" id="PTHR31033">
    <property type="entry name" value="PROTEIN, PUTATIVE-RELATED"/>
    <property type="match status" value="1"/>
</dbReference>
<feature type="transmembrane region" description="Helical" evidence="1">
    <location>
        <begin position="6"/>
        <end position="25"/>
    </location>
</feature>
<dbReference type="RefSeq" id="WP_283400068.1">
    <property type="nucleotide sequence ID" value="NZ_FXUB01000001.1"/>
</dbReference>
<feature type="transmembrane region" description="Helical" evidence="1">
    <location>
        <begin position="56"/>
        <end position="74"/>
    </location>
</feature>
<evidence type="ECO:0000313" key="2">
    <source>
        <dbReference type="EMBL" id="SMP08121.1"/>
    </source>
</evidence>
<evidence type="ECO:0000256" key="1">
    <source>
        <dbReference type="SAM" id="Phobius"/>
    </source>
</evidence>
<dbReference type="PANTHER" id="PTHR31033:SF18">
    <property type="entry name" value="OS06G0115800 PROTEIN"/>
    <property type="match status" value="1"/>
</dbReference>
<dbReference type="Proteomes" id="UP001157911">
    <property type="component" value="Unassembled WGS sequence"/>
</dbReference>